<keyword evidence="3" id="KW-1185">Reference proteome</keyword>
<evidence type="ECO:0000256" key="1">
    <source>
        <dbReference type="SAM" id="Phobius"/>
    </source>
</evidence>
<evidence type="ECO:0000313" key="2">
    <source>
        <dbReference type="EMBL" id="KAG7661306.1"/>
    </source>
</evidence>
<protein>
    <submittedName>
        <fullName evidence="2">Uncharacterized protein</fullName>
    </submittedName>
</protein>
<feature type="transmembrane region" description="Helical" evidence="1">
    <location>
        <begin position="59"/>
        <end position="80"/>
    </location>
</feature>
<keyword evidence="1" id="KW-0812">Transmembrane</keyword>
<proteinExistence type="predicted"/>
<keyword evidence="1" id="KW-1133">Transmembrane helix</keyword>
<dbReference type="RefSeq" id="XP_049261539.1">
    <property type="nucleotide sequence ID" value="XM_049409238.1"/>
</dbReference>
<dbReference type="GeneID" id="73471998"/>
<organism evidence="2 3">
    <name type="scientific">[Candida] subhashii</name>
    <dbReference type="NCBI Taxonomy" id="561895"/>
    <lineage>
        <taxon>Eukaryota</taxon>
        <taxon>Fungi</taxon>
        <taxon>Dikarya</taxon>
        <taxon>Ascomycota</taxon>
        <taxon>Saccharomycotina</taxon>
        <taxon>Pichiomycetes</taxon>
        <taxon>Debaryomycetaceae</taxon>
        <taxon>Spathaspora</taxon>
    </lineage>
</organism>
<evidence type="ECO:0000313" key="3">
    <source>
        <dbReference type="Proteomes" id="UP000694255"/>
    </source>
</evidence>
<dbReference type="OrthoDB" id="4010961at2759"/>
<dbReference type="EMBL" id="JAGSYN010000222">
    <property type="protein sequence ID" value="KAG7661306.1"/>
    <property type="molecule type" value="Genomic_DNA"/>
</dbReference>
<name>A0A8J5UJN9_9ASCO</name>
<comment type="caution">
    <text evidence="2">The sequence shown here is derived from an EMBL/GenBank/DDBJ whole genome shotgun (WGS) entry which is preliminary data.</text>
</comment>
<keyword evidence="1" id="KW-0472">Membrane</keyword>
<accession>A0A8J5UJN9</accession>
<gene>
    <name evidence="2" type="ORF">J8A68_005198</name>
</gene>
<dbReference type="AlphaFoldDB" id="A0A8J5UJN9"/>
<sequence length="467" mass="53863">MFRTRVTTGLRISSPMSHQFVGIPKRLPYQVPNLQQTRGLRLTESAFNGAKRVQFGLQIFAGFYFGCMIVFTGSMAFLYFDANSRQNIPFQLSFKDQITAVKAINKDDVLKSPRYAVKHYRRLLIELAKKENPDFDESELAPYEVPIIDSEVLVYDKSPTFSNFYIDIVLRYAKALLAKGQLEASHDVLAKIINDDLIFQKLGDAERLAASSRLLAKIVQDPAEKMHYLKRTVDMLVDFYPSVNMNEQYVLAEDSKFSDELIKSLNDLAFLFVSTYKSEDLKRKQREELLSQSLQIYLANLRALSHIRETLETDSGSPTQFPLFDCDRENLVVSICELRASIGQIMWVKGYKKNAISWSEEIISDIYYDHKTSSRAAYVVADTLDNLIAMYDSLKDPTNRSRCEKLRESINLYEYEIVGYYDKLIKQWSNILYHQGPVGLIEKPLRERFGAPERIPELEEIEDEDVE</sequence>
<dbReference type="Proteomes" id="UP000694255">
    <property type="component" value="Unassembled WGS sequence"/>
</dbReference>
<reference evidence="2 3" key="1">
    <citation type="journal article" date="2021" name="DNA Res.">
        <title>Genome analysis of Candida subhashii reveals its hybrid nature and dual mitochondrial genome conformations.</title>
        <authorList>
            <person name="Mixao V."/>
            <person name="Hegedusova E."/>
            <person name="Saus E."/>
            <person name="Pryszcz L.P."/>
            <person name="Cillingova A."/>
            <person name="Nosek J."/>
            <person name="Gabaldon T."/>
        </authorList>
    </citation>
    <scope>NUCLEOTIDE SEQUENCE [LARGE SCALE GENOMIC DNA]</scope>
    <source>
        <strain evidence="2 3">CBS 10753</strain>
    </source>
</reference>